<evidence type="ECO:0000256" key="4">
    <source>
        <dbReference type="ARBA" id="ARBA00007495"/>
    </source>
</evidence>
<evidence type="ECO:0000256" key="2">
    <source>
        <dbReference type="ARBA" id="ARBA00004613"/>
    </source>
</evidence>
<dbReference type="PANTHER" id="PTHR31490">
    <property type="entry name" value="GLYCOSYL HYDROLASE"/>
    <property type="match status" value="1"/>
</dbReference>
<organism evidence="14 15">
    <name type="scientific">Schizothecium vesticola</name>
    <dbReference type="NCBI Taxonomy" id="314040"/>
    <lineage>
        <taxon>Eukaryota</taxon>
        <taxon>Fungi</taxon>
        <taxon>Dikarya</taxon>
        <taxon>Ascomycota</taxon>
        <taxon>Pezizomycotina</taxon>
        <taxon>Sordariomycetes</taxon>
        <taxon>Sordariomycetidae</taxon>
        <taxon>Sordariales</taxon>
        <taxon>Schizotheciaceae</taxon>
        <taxon>Schizothecium</taxon>
    </lineage>
</organism>
<sequence length="426" mass="47639">MRLVPFVAALPLASGQLHKWATKAGLEYYGSATDTPGFREREPYAAAYATYDAIFANNDEFGQTTPTNGQKWMFVEPEPGVFNFTEGDIVADLARKQGKLLRCHALIWHSQLAPWVEATKWTPEELKAIMKRHIFGVASYYKGRCHHWDVVNEALDEDGTYRKSVFFNVLGEEYLKLAFQWAAEADPGAKLYYNDYGIERPASVKTAGAKRLVKMILDAGLRVDGIGMQGHLHADNHATMADHMNTMQQYVDLGVHEVAFTELDVRIKTPGVNETKLAWQADSYAAVAEACVRVKQCVGITIWDFYDPFSWIPHVFPDNHAAGLWFEDFTKHPAYDAIINVFKRFDNRKEIAVVPEKPVDDCKEGKGKDAKGKGKKRSLRSARTTGKSYCIEQNWGQPPTRGTTKTTSAAFTTTSTGNGIQTPSPT</sequence>
<comment type="caution">
    <text evidence="14">The sequence shown here is derived from an EMBL/GenBank/DDBJ whole genome shotgun (WGS) entry which is preliminary data.</text>
</comment>
<gene>
    <name evidence="14" type="ORF">B0T18DRAFT_386467</name>
</gene>
<dbReference type="GO" id="GO:0031176">
    <property type="term" value="F:endo-1,4-beta-xylanase activity"/>
    <property type="evidence" value="ECO:0007669"/>
    <property type="project" value="UniProtKB-EC"/>
</dbReference>
<evidence type="ECO:0000313" key="15">
    <source>
        <dbReference type="Proteomes" id="UP001172155"/>
    </source>
</evidence>
<evidence type="ECO:0000256" key="3">
    <source>
        <dbReference type="ARBA" id="ARBA00004851"/>
    </source>
</evidence>
<keyword evidence="10 11" id="KW-0624">Polysaccharide degradation</keyword>
<keyword evidence="8 11" id="KW-0119">Carbohydrate metabolism</keyword>
<dbReference type="PANTHER" id="PTHR31490:SF35">
    <property type="entry name" value="ENDO-1,4-BETA-XYLANASE"/>
    <property type="match status" value="1"/>
</dbReference>
<evidence type="ECO:0000256" key="12">
    <source>
        <dbReference type="SAM" id="MobiDB-lite"/>
    </source>
</evidence>
<dbReference type="InterPro" id="IPR017853">
    <property type="entry name" value="GH"/>
</dbReference>
<evidence type="ECO:0000256" key="8">
    <source>
        <dbReference type="ARBA" id="ARBA00023277"/>
    </source>
</evidence>
<feature type="domain" description="GH10" evidence="13">
    <location>
        <begin position="32"/>
        <end position="341"/>
    </location>
</feature>
<dbReference type="PROSITE" id="PS51760">
    <property type="entry name" value="GH10_2"/>
    <property type="match status" value="1"/>
</dbReference>
<evidence type="ECO:0000259" key="13">
    <source>
        <dbReference type="PROSITE" id="PS51760"/>
    </source>
</evidence>
<dbReference type="PRINTS" id="PR00134">
    <property type="entry name" value="GLHYDRLASE10"/>
</dbReference>
<evidence type="ECO:0000313" key="14">
    <source>
        <dbReference type="EMBL" id="KAK0754623.1"/>
    </source>
</evidence>
<dbReference type="AlphaFoldDB" id="A0AA40FBA0"/>
<keyword evidence="9 11" id="KW-0326">Glycosidase</keyword>
<dbReference type="GO" id="GO:0005576">
    <property type="term" value="C:extracellular region"/>
    <property type="evidence" value="ECO:0007669"/>
    <property type="project" value="UniProtKB-SubCell"/>
</dbReference>
<name>A0AA40FBA0_9PEZI</name>
<dbReference type="SMART" id="SM00633">
    <property type="entry name" value="Glyco_10"/>
    <property type="match status" value="1"/>
</dbReference>
<evidence type="ECO:0000256" key="9">
    <source>
        <dbReference type="ARBA" id="ARBA00023295"/>
    </source>
</evidence>
<keyword evidence="5" id="KW-0964">Secreted</keyword>
<evidence type="ECO:0000256" key="7">
    <source>
        <dbReference type="ARBA" id="ARBA00022801"/>
    </source>
</evidence>
<feature type="compositionally biased region" description="Basic and acidic residues" evidence="12">
    <location>
        <begin position="358"/>
        <end position="372"/>
    </location>
</feature>
<evidence type="ECO:0000256" key="5">
    <source>
        <dbReference type="ARBA" id="ARBA00022525"/>
    </source>
</evidence>
<dbReference type="Gene3D" id="3.20.20.80">
    <property type="entry name" value="Glycosidases"/>
    <property type="match status" value="1"/>
</dbReference>
<protein>
    <recommendedName>
        <fullName evidence="11">Beta-xylanase</fullName>
        <ecNumber evidence="11">3.2.1.8</ecNumber>
    </recommendedName>
</protein>
<feature type="compositionally biased region" description="Low complexity" evidence="12">
    <location>
        <begin position="400"/>
        <end position="417"/>
    </location>
</feature>
<feature type="region of interest" description="Disordered" evidence="12">
    <location>
        <begin position="358"/>
        <end position="426"/>
    </location>
</feature>
<evidence type="ECO:0000256" key="1">
    <source>
        <dbReference type="ARBA" id="ARBA00000681"/>
    </source>
</evidence>
<comment type="similarity">
    <text evidence="4 11">Belongs to the glycosyl hydrolase 10 (cellulase F) family.</text>
</comment>
<keyword evidence="15" id="KW-1185">Reference proteome</keyword>
<proteinExistence type="inferred from homology"/>
<keyword evidence="7 11" id="KW-0378">Hydrolase</keyword>
<dbReference type="InterPro" id="IPR044846">
    <property type="entry name" value="GH10"/>
</dbReference>
<evidence type="ECO:0000256" key="10">
    <source>
        <dbReference type="ARBA" id="ARBA00023326"/>
    </source>
</evidence>
<dbReference type="Pfam" id="PF00331">
    <property type="entry name" value="Glyco_hydro_10"/>
    <property type="match status" value="1"/>
</dbReference>
<dbReference type="InterPro" id="IPR001000">
    <property type="entry name" value="GH10_dom"/>
</dbReference>
<comment type="catalytic activity">
    <reaction evidence="1 11">
        <text>Endohydrolysis of (1-&gt;4)-beta-D-xylosidic linkages in xylans.</text>
        <dbReference type="EC" id="3.2.1.8"/>
    </reaction>
</comment>
<dbReference type="EC" id="3.2.1.8" evidence="11"/>
<evidence type="ECO:0000256" key="6">
    <source>
        <dbReference type="ARBA" id="ARBA00022651"/>
    </source>
</evidence>
<accession>A0AA40FBA0</accession>
<comment type="subcellular location">
    <subcellularLocation>
        <location evidence="2">Secreted</location>
    </subcellularLocation>
</comment>
<dbReference type="SUPFAM" id="SSF51445">
    <property type="entry name" value="(Trans)glycosidases"/>
    <property type="match status" value="1"/>
</dbReference>
<dbReference type="EMBL" id="JAUKUD010000001">
    <property type="protein sequence ID" value="KAK0754623.1"/>
    <property type="molecule type" value="Genomic_DNA"/>
</dbReference>
<keyword evidence="6" id="KW-0858">Xylan degradation</keyword>
<dbReference type="GO" id="GO:0045493">
    <property type="term" value="P:xylan catabolic process"/>
    <property type="evidence" value="ECO:0007669"/>
    <property type="project" value="UniProtKB-KW"/>
</dbReference>
<comment type="pathway">
    <text evidence="3">Glycan degradation; xylan degradation.</text>
</comment>
<dbReference type="Proteomes" id="UP001172155">
    <property type="component" value="Unassembled WGS sequence"/>
</dbReference>
<reference evidence="14" key="1">
    <citation type="submission" date="2023-06" db="EMBL/GenBank/DDBJ databases">
        <title>Genome-scale phylogeny and comparative genomics of the fungal order Sordariales.</title>
        <authorList>
            <consortium name="Lawrence Berkeley National Laboratory"/>
            <person name="Hensen N."/>
            <person name="Bonometti L."/>
            <person name="Westerberg I."/>
            <person name="Brannstrom I.O."/>
            <person name="Guillou S."/>
            <person name="Cros-Aarteil S."/>
            <person name="Calhoun S."/>
            <person name="Haridas S."/>
            <person name="Kuo A."/>
            <person name="Mondo S."/>
            <person name="Pangilinan J."/>
            <person name="Riley R."/>
            <person name="LaButti K."/>
            <person name="Andreopoulos B."/>
            <person name="Lipzen A."/>
            <person name="Chen C."/>
            <person name="Yanf M."/>
            <person name="Daum C."/>
            <person name="Ng V."/>
            <person name="Clum A."/>
            <person name="Steindorff A."/>
            <person name="Ohm R."/>
            <person name="Martin F."/>
            <person name="Silar P."/>
            <person name="Natvig D."/>
            <person name="Lalanne C."/>
            <person name="Gautier V."/>
            <person name="Ament-velasquez S.L."/>
            <person name="Kruys A."/>
            <person name="Hutchinson M.I."/>
            <person name="Powell A.J."/>
            <person name="Barry K."/>
            <person name="Miller A.N."/>
            <person name="Grigoriev I.V."/>
            <person name="Debuchy R."/>
            <person name="Gladieux P."/>
            <person name="Thoren M.H."/>
            <person name="Johannesson H."/>
        </authorList>
    </citation>
    <scope>NUCLEOTIDE SEQUENCE</scope>
    <source>
        <strain evidence="14">SMH3187-1</strain>
    </source>
</reference>
<evidence type="ECO:0000256" key="11">
    <source>
        <dbReference type="RuleBase" id="RU361174"/>
    </source>
</evidence>